<dbReference type="SMART" id="SM00829">
    <property type="entry name" value="PKS_ER"/>
    <property type="match status" value="1"/>
</dbReference>
<dbReference type="EMBL" id="UINC01001044">
    <property type="protein sequence ID" value="SUZ68805.1"/>
    <property type="molecule type" value="Genomic_DNA"/>
</dbReference>
<dbReference type="AlphaFoldDB" id="A0A381PP53"/>
<sequence length="332" mass="35582">MRDTIFRAMVVSKINEKDFIRQITERSINELPEGEVLVRVRFSSLNYKDGLSCTGNPGVTRNYPHTPGIDASGEVAESSDSRFKVGDSVIVTSYDLGMNTSGGFGQYIRVPADWVVPLPDGLSVKEAMIYGTAGYTAALSVHALLKHGVTPDQGEVVVTGSTGGVGSVSVALLSNLGYNVVAATGKTEETEFLRRLGAEEIIHRDEVNDESRKPLLRERWVGAVDTVGGTTLATLLKAIKRGGAAAATGLVASADLPTTVFPFILRGVSLLGIDSGETPMSLRSEIWNNLAGEWKLPQLKQLSIDCTLDRLDPEIDKILAGGQRGRVVVDLQ</sequence>
<reference evidence="2" key="1">
    <citation type="submission" date="2018-05" db="EMBL/GenBank/DDBJ databases">
        <authorList>
            <person name="Lanie J.A."/>
            <person name="Ng W.-L."/>
            <person name="Kazmierczak K.M."/>
            <person name="Andrzejewski T.M."/>
            <person name="Davidsen T.M."/>
            <person name="Wayne K.J."/>
            <person name="Tettelin H."/>
            <person name="Glass J.I."/>
            <person name="Rusch D."/>
            <person name="Podicherti R."/>
            <person name="Tsui H.-C.T."/>
            <person name="Winkler M.E."/>
        </authorList>
    </citation>
    <scope>NUCLEOTIDE SEQUENCE</scope>
</reference>
<dbReference type="GO" id="GO:0043957">
    <property type="term" value="F:acryloyl-CoA reductase (NADPH) activity"/>
    <property type="evidence" value="ECO:0007669"/>
    <property type="project" value="TreeGrafter"/>
</dbReference>
<protein>
    <recommendedName>
        <fullName evidence="1">Enoyl reductase (ER) domain-containing protein</fullName>
    </recommendedName>
</protein>
<dbReference type="InterPro" id="IPR013154">
    <property type="entry name" value="ADH-like_N"/>
</dbReference>
<evidence type="ECO:0000313" key="2">
    <source>
        <dbReference type="EMBL" id="SUZ68805.1"/>
    </source>
</evidence>
<dbReference type="InterPro" id="IPR051397">
    <property type="entry name" value="Zn-ADH-like_protein"/>
</dbReference>
<dbReference type="InterPro" id="IPR013149">
    <property type="entry name" value="ADH-like_C"/>
</dbReference>
<dbReference type="PANTHER" id="PTHR43677:SF1">
    <property type="entry name" value="ACRYLYL-COA REDUCTASE ACUI-RELATED"/>
    <property type="match status" value="1"/>
</dbReference>
<dbReference type="InterPro" id="IPR020843">
    <property type="entry name" value="ER"/>
</dbReference>
<dbReference type="CDD" id="cd05280">
    <property type="entry name" value="MDR_yhdh_yhfp"/>
    <property type="match status" value="1"/>
</dbReference>
<dbReference type="InterPro" id="IPR014188">
    <property type="entry name" value="Acrylyl-CoA_reductase_AcuI"/>
</dbReference>
<evidence type="ECO:0000259" key="1">
    <source>
        <dbReference type="SMART" id="SM00829"/>
    </source>
</evidence>
<dbReference type="SUPFAM" id="SSF50129">
    <property type="entry name" value="GroES-like"/>
    <property type="match status" value="1"/>
</dbReference>
<name>A0A381PP53_9ZZZZ</name>
<organism evidence="2">
    <name type="scientific">marine metagenome</name>
    <dbReference type="NCBI Taxonomy" id="408172"/>
    <lineage>
        <taxon>unclassified sequences</taxon>
        <taxon>metagenomes</taxon>
        <taxon>ecological metagenomes</taxon>
    </lineage>
</organism>
<accession>A0A381PP53</accession>
<dbReference type="PANTHER" id="PTHR43677">
    <property type="entry name" value="SHORT-CHAIN DEHYDROGENASE/REDUCTASE"/>
    <property type="match status" value="1"/>
</dbReference>
<dbReference type="Pfam" id="PF08240">
    <property type="entry name" value="ADH_N"/>
    <property type="match status" value="1"/>
</dbReference>
<dbReference type="InterPro" id="IPR011032">
    <property type="entry name" value="GroES-like_sf"/>
</dbReference>
<proteinExistence type="predicted"/>
<gene>
    <name evidence="2" type="ORF">METZ01_LOCUS21659</name>
</gene>
<dbReference type="Pfam" id="PF00107">
    <property type="entry name" value="ADH_zinc_N"/>
    <property type="match status" value="1"/>
</dbReference>
<feature type="domain" description="Enoyl reductase (ER)" evidence="1">
    <location>
        <begin position="21"/>
        <end position="329"/>
    </location>
</feature>
<dbReference type="Gene3D" id="3.90.180.10">
    <property type="entry name" value="Medium-chain alcohol dehydrogenases, catalytic domain"/>
    <property type="match status" value="1"/>
</dbReference>
<dbReference type="InterPro" id="IPR036291">
    <property type="entry name" value="NAD(P)-bd_dom_sf"/>
</dbReference>
<dbReference type="Gene3D" id="3.40.50.720">
    <property type="entry name" value="NAD(P)-binding Rossmann-like Domain"/>
    <property type="match status" value="1"/>
</dbReference>
<dbReference type="NCBIfam" id="TIGR02823">
    <property type="entry name" value="oxido_YhdH"/>
    <property type="match status" value="1"/>
</dbReference>
<dbReference type="SUPFAM" id="SSF51735">
    <property type="entry name" value="NAD(P)-binding Rossmann-fold domains"/>
    <property type="match status" value="1"/>
</dbReference>